<dbReference type="GO" id="GO:0009699">
    <property type="term" value="P:phenylpropanoid biosynthetic process"/>
    <property type="evidence" value="ECO:0007669"/>
    <property type="project" value="UniProtKB-ARBA"/>
</dbReference>
<comment type="subunit">
    <text evidence="2 4">Homodimer.</text>
</comment>
<dbReference type="InterPro" id="IPR044859">
    <property type="entry name" value="Allene_oxi_cyc_Dirigent"/>
</dbReference>
<evidence type="ECO:0000313" key="5">
    <source>
        <dbReference type="EMBL" id="RWR81436.1"/>
    </source>
</evidence>
<accession>A0A443NSG8</accession>
<comment type="similarity">
    <text evidence="1 4">Belongs to the plant dirigent protein family.</text>
</comment>
<dbReference type="STRING" id="337451.A0A443NSG8"/>
<comment type="subcellular location">
    <subcellularLocation>
        <location evidence="4">Secreted</location>
        <location evidence="4">Extracellular space</location>
        <location evidence="4">Apoplast</location>
    </subcellularLocation>
</comment>
<evidence type="ECO:0000256" key="4">
    <source>
        <dbReference type="RuleBase" id="RU363099"/>
    </source>
</evidence>
<dbReference type="Proteomes" id="UP000283530">
    <property type="component" value="Unassembled WGS sequence"/>
</dbReference>
<keyword evidence="6" id="KW-1185">Reference proteome</keyword>
<keyword evidence="4" id="KW-0052">Apoplast</keyword>
<dbReference type="EMBL" id="QPKB01000003">
    <property type="protein sequence ID" value="RWR81436.1"/>
    <property type="molecule type" value="Genomic_DNA"/>
</dbReference>
<evidence type="ECO:0000313" key="6">
    <source>
        <dbReference type="Proteomes" id="UP000283530"/>
    </source>
</evidence>
<reference evidence="5 6" key="1">
    <citation type="journal article" date="2019" name="Nat. Plants">
        <title>Stout camphor tree genome fills gaps in understanding of flowering plant genome evolution.</title>
        <authorList>
            <person name="Chaw S.M."/>
            <person name="Liu Y.C."/>
            <person name="Wu Y.W."/>
            <person name="Wang H.Y."/>
            <person name="Lin C.I."/>
            <person name="Wu C.S."/>
            <person name="Ke H.M."/>
            <person name="Chang L.Y."/>
            <person name="Hsu C.Y."/>
            <person name="Yang H.T."/>
            <person name="Sudianto E."/>
            <person name="Hsu M.H."/>
            <person name="Wu K.P."/>
            <person name="Wang L.N."/>
            <person name="Leebens-Mack J.H."/>
            <person name="Tsai I.J."/>
        </authorList>
    </citation>
    <scope>NUCLEOTIDE SEQUENCE [LARGE SCALE GENOMIC DNA]</scope>
    <source>
        <strain evidence="6">cv. Chaw 1501</strain>
        <tissue evidence="5">Young leaves</tissue>
    </source>
</reference>
<name>A0A443NSG8_9MAGN</name>
<evidence type="ECO:0000256" key="2">
    <source>
        <dbReference type="ARBA" id="ARBA00011738"/>
    </source>
</evidence>
<comment type="function">
    <text evidence="4">Dirigent proteins impart stereoselectivity on the phenoxy radical-coupling reaction, yielding optically active lignans from two molecules of coniferyl alcohol in the biosynthesis of lignans, flavonolignans, and alkaloids and thus plays a central role in plant secondary metabolism.</text>
</comment>
<evidence type="ECO:0000256" key="3">
    <source>
        <dbReference type="ARBA" id="ARBA00022525"/>
    </source>
</evidence>
<protein>
    <recommendedName>
        <fullName evidence="4">Dirigent protein</fullName>
    </recommendedName>
</protein>
<dbReference type="AlphaFoldDB" id="A0A443NSG8"/>
<dbReference type="PANTHER" id="PTHR21495">
    <property type="entry name" value="NUCLEOPORIN-RELATED"/>
    <property type="match status" value="1"/>
</dbReference>
<keyword evidence="3 4" id="KW-0964">Secreted</keyword>
<evidence type="ECO:0000256" key="1">
    <source>
        <dbReference type="ARBA" id="ARBA00010746"/>
    </source>
</evidence>
<gene>
    <name evidence="5" type="ORF">CKAN_01012100</name>
</gene>
<organism evidence="5 6">
    <name type="scientific">Cinnamomum micranthum f. kanehirae</name>
    <dbReference type="NCBI Taxonomy" id="337451"/>
    <lineage>
        <taxon>Eukaryota</taxon>
        <taxon>Viridiplantae</taxon>
        <taxon>Streptophyta</taxon>
        <taxon>Embryophyta</taxon>
        <taxon>Tracheophyta</taxon>
        <taxon>Spermatophyta</taxon>
        <taxon>Magnoliopsida</taxon>
        <taxon>Magnoliidae</taxon>
        <taxon>Laurales</taxon>
        <taxon>Lauraceae</taxon>
        <taxon>Cinnamomum</taxon>
    </lineage>
</organism>
<dbReference type="GO" id="GO:0048046">
    <property type="term" value="C:apoplast"/>
    <property type="evidence" value="ECO:0007669"/>
    <property type="project" value="UniProtKB-SubCell"/>
</dbReference>
<dbReference type="Pfam" id="PF03018">
    <property type="entry name" value="Dirigent"/>
    <property type="match status" value="1"/>
</dbReference>
<dbReference type="InterPro" id="IPR004265">
    <property type="entry name" value="Dirigent"/>
</dbReference>
<dbReference type="OrthoDB" id="1925209at2759"/>
<proteinExistence type="inferred from homology"/>
<dbReference type="Gene3D" id="2.40.480.10">
    <property type="entry name" value="Allene oxide cyclase-like"/>
    <property type="match status" value="1"/>
</dbReference>
<comment type="caution">
    <text evidence="5">The sequence shown here is derived from an EMBL/GenBank/DDBJ whole genome shotgun (WGS) entry which is preliminary data.</text>
</comment>
<sequence>MKETNMVFYLHDLFISKNATAVPVAKRSKEATVTDFGTLMVIDDAVTEGPKKTSAQVGRAQGIYVNSALDGSSMHLAFSIIFTNSTYNGSTLEIQGADRYLLNRREVSIVSGTGAFRLAKGYAVLETVYFSSSSNGVIKIIVTVYHY</sequence>